<keyword evidence="3" id="KW-0238">DNA-binding</keyword>
<dbReference type="InterPro" id="IPR011010">
    <property type="entry name" value="DNA_brk_join_enz"/>
</dbReference>
<dbReference type="Gene3D" id="1.10.443.10">
    <property type="entry name" value="Intergrase catalytic core"/>
    <property type="match status" value="1"/>
</dbReference>
<proteinExistence type="inferred from homology"/>
<dbReference type="InterPro" id="IPR053876">
    <property type="entry name" value="Phage_int_M"/>
</dbReference>
<reference evidence="7" key="1">
    <citation type="journal article" date="2019" name="Int. J. Syst. Evol. Microbiol.">
        <title>The Global Catalogue of Microorganisms (GCM) 10K type strain sequencing project: providing services to taxonomists for standard genome sequencing and annotation.</title>
        <authorList>
            <consortium name="The Broad Institute Genomics Platform"/>
            <consortium name="The Broad Institute Genome Sequencing Center for Infectious Disease"/>
            <person name="Wu L."/>
            <person name="Ma J."/>
        </authorList>
    </citation>
    <scope>NUCLEOTIDE SEQUENCE [LARGE SCALE GENOMIC DNA]</scope>
    <source>
        <strain evidence="7">CCM 7480</strain>
    </source>
</reference>
<organism evidence="6 7">
    <name type="scientific">Massilia haematophila</name>
    <dbReference type="NCBI Taxonomy" id="457923"/>
    <lineage>
        <taxon>Bacteria</taxon>
        <taxon>Pseudomonadati</taxon>
        <taxon>Pseudomonadota</taxon>
        <taxon>Betaproteobacteria</taxon>
        <taxon>Burkholderiales</taxon>
        <taxon>Oxalobacteraceae</taxon>
        <taxon>Telluria group</taxon>
        <taxon>Massilia</taxon>
    </lineage>
</organism>
<dbReference type="PANTHER" id="PTHR30629">
    <property type="entry name" value="PROPHAGE INTEGRASE"/>
    <property type="match status" value="1"/>
</dbReference>
<dbReference type="InterPro" id="IPR050808">
    <property type="entry name" value="Phage_Integrase"/>
</dbReference>
<dbReference type="InterPro" id="IPR013762">
    <property type="entry name" value="Integrase-like_cat_sf"/>
</dbReference>
<dbReference type="RefSeq" id="WP_379736087.1">
    <property type="nucleotide sequence ID" value="NZ_JBHRVV010000001.1"/>
</dbReference>
<dbReference type="PANTHER" id="PTHR30629:SF2">
    <property type="entry name" value="PROPHAGE INTEGRASE INTS-RELATED"/>
    <property type="match status" value="1"/>
</dbReference>
<evidence type="ECO:0000259" key="5">
    <source>
        <dbReference type="PROSITE" id="PS51898"/>
    </source>
</evidence>
<comment type="caution">
    <text evidence="6">The sequence shown here is derived from an EMBL/GenBank/DDBJ whole genome shotgun (WGS) entry which is preliminary data.</text>
</comment>
<evidence type="ECO:0000256" key="2">
    <source>
        <dbReference type="ARBA" id="ARBA00022908"/>
    </source>
</evidence>
<evidence type="ECO:0000313" key="7">
    <source>
        <dbReference type="Proteomes" id="UP001595665"/>
    </source>
</evidence>
<dbReference type="Gene3D" id="1.10.150.130">
    <property type="match status" value="1"/>
</dbReference>
<evidence type="ECO:0000256" key="4">
    <source>
        <dbReference type="ARBA" id="ARBA00023172"/>
    </source>
</evidence>
<keyword evidence="2" id="KW-0229">DNA integration</keyword>
<dbReference type="Pfam" id="PF00589">
    <property type="entry name" value="Phage_integrase"/>
    <property type="match status" value="1"/>
</dbReference>
<protein>
    <submittedName>
        <fullName evidence="6">Tyrosine-type recombinase/integrase</fullName>
    </submittedName>
</protein>
<dbReference type="SUPFAM" id="SSF56349">
    <property type="entry name" value="DNA breaking-rejoining enzymes"/>
    <property type="match status" value="1"/>
</dbReference>
<dbReference type="CDD" id="cd00796">
    <property type="entry name" value="INT_Rci_Hp1_C"/>
    <property type="match status" value="1"/>
</dbReference>
<name>A0ABV7PK16_9BURK</name>
<sequence length="378" mass="41977">MVEVTCADTLRRRAQDLITTRGAKQAEVSVGLVSGLRYLLYKTGKHCWLLRYIDPKTRKKTVRVLGGGSMAQAVVEAVKVRELISAGRSPSETRIRVGGFFDEHYEPWAKVNLASASDSVSRFNRYIRPEIGNAAIADLTLPVLLSLIAKLPNRLSATTKNHVAAVVKAVFRRAHELGFIESNPALGIRLKKIHNARDRVASKSEIQAIYDAIKLEPQPSLAGLFIRLLFCTAMRSGEARQAKFEDLDVEKGHLILRQTKNGKDRTIRLNNEALDVIAELQKLRTSGYLFPGPRGKTMGRPTAAWNRILKRAQVEGLTLHDIRRSALSLGINAGATVFEMATFAGHSSMQTTYDHYLKPDDHASRRASELIQSGLPKY</sequence>
<evidence type="ECO:0000256" key="3">
    <source>
        <dbReference type="ARBA" id="ARBA00023125"/>
    </source>
</evidence>
<dbReference type="Proteomes" id="UP001595665">
    <property type="component" value="Unassembled WGS sequence"/>
</dbReference>
<dbReference type="Pfam" id="PF22022">
    <property type="entry name" value="Phage_int_M"/>
    <property type="match status" value="1"/>
</dbReference>
<accession>A0ABV7PK16</accession>
<evidence type="ECO:0000313" key="6">
    <source>
        <dbReference type="EMBL" id="MFC3459499.1"/>
    </source>
</evidence>
<feature type="domain" description="Tyr recombinase" evidence="5">
    <location>
        <begin position="196"/>
        <end position="369"/>
    </location>
</feature>
<comment type="similarity">
    <text evidence="1">Belongs to the 'phage' integrase family.</text>
</comment>
<dbReference type="EMBL" id="JBHRVV010000001">
    <property type="protein sequence ID" value="MFC3459499.1"/>
    <property type="molecule type" value="Genomic_DNA"/>
</dbReference>
<dbReference type="InterPro" id="IPR010998">
    <property type="entry name" value="Integrase_recombinase_N"/>
</dbReference>
<keyword evidence="4" id="KW-0233">DNA recombination</keyword>
<dbReference type="InterPro" id="IPR002104">
    <property type="entry name" value="Integrase_catalytic"/>
</dbReference>
<evidence type="ECO:0000256" key="1">
    <source>
        <dbReference type="ARBA" id="ARBA00008857"/>
    </source>
</evidence>
<keyword evidence="7" id="KW-1185">Reference proteome</keyword>
<gene>
    <name evidence="6" type="ORF">ACFOPH_14780</name>
</gene>
<dbReference type="PROSITE" id="PS51898">
    <property type="entry name" value="TYR_RECOMBINASE"/>
    <property type="match status" value="1"/>
</dbReference>